<feature type="signal peptide" evidence="1">
    <location>
        <begin position="1"/>
        <end position="22"/>
    </location>
</feature>
<dbReference type="SUPFAM" id="SSF51004">
    <property type="entry name" value="C-terminal (heme d1) domain of cytochrome cd1-nitrite reductase"/>
    <property type="match status" value="1"/>
</dbReference>
<evidence type="ECO:0000313" key="2">
    <source>
        <dbReference type="EMBL" id="GAA0584358.1"/>
    </source>
</evidence>
<proteinExistence type="predicted"/>
<evidence type="ECO:0000313" key="3">
    <source>
        <dbReference type="Proteomes" id="UP001499951"/>
    </source>
</evidence>
<dbReference type="PANTHER" id="PTHR47197">
    <property type="entry name" value="PROTEIN NIRF"/>
    <property type="match status" value="1"/>
</dbReference>
<dbReference type="InterPro" id="IPR015943">
    <property type="entry name" value="WD40/YVTN_repeat-like_dom_sf"/>
</dbReference>
<feature type="chain" id="PRO_5045116512" description="YVTN family beta-propeller domain-containing protein" evidence="1">
    <location>
        <begin position="23"/>
        <end position="341"/>
    </location>
</feature>
<dbReference type="RefSeq" id="WP_166929030.1">
    <property type="nucleotide sequence ID" value="NZ_BAAADD010000011.1"/>
</dbReference>
<evidence type="ECO:0008006" key="4">
    <source>
        <dbReference type="Google" id="ProtNLM"/>
    </source>
</evidence>
<reference evidence="3" key="1">
    <citation type="journal article" date="2019" name="Int. J. Syst. Evol. Microbiol.">
        <title>The Global Catalogue of Microorganisms (GCM) 10K type strain sequencing project: providing services to taxonomists for standard genome sequencing and annotation.</title>
        <authorList>
            <consortium name="The Broad Institute Genomics Platform"/>
            <consortium name="The Broad Institute Genome Sequencing Center for Infectious Disease"/>
            <person name="Wu L."/>
            <person name="Ma J."/>
        </authorList>
    </citation>
    <scope>NUCLEOTIDE SEQUENCE [LARGE SCALE GENOMIC DNA]</scope>
    <source>
        <strain evidence="3">JCM 15089</strain>
    </source>
</reference>
<keyword evidence="1" id="KW-0732">Signal</keyword>
<dbReference type="InterPro" id="IPR011048">
    <property type="entry name" value="Haem_d1_sf"/>
</dbReference>
<dbReference type="PANTHER" id="PTHR47197:SF3">
    <property type="entry name" value="DIHYDRO-HEME D1 DEHYDROGENASE"/>
    <property type="match status" value="1"/>
</dbReference>
<accession>A0ABP3QA28</accession>
<organism evidence="2 3">
    <name type="scientific">Rhizomicrobium electricum</name>
    <dbReference type="NCBI Taxonomy" id="480070"/>
    <lineage>
        <taxon>Bacteria</taxon>
        <taxon>Pseudomonadati</taxon>
        <taxon>Pseudomonadota</taxon>
        <taxon>Alphaproteobacteria</taxon>
        <taxon>Micropepsales</taxon>
        <taxon>Micropepsaceae</taxon>
        <taxon>Rhizomicrobium</taxon>
    </lineage>
</organism>
<protein>
    <recommendedName>
        <fullName evidence="4">YVTN family beta-propeller domain-containing protein</fullName>
    </recommendedName>
</protein>
<evidence type="ECO:0000256" key="1">
    <source>
        <dbReference type="SAM" id="SignalP"/>
    </source>
</evidence>
<name>A0ABP3QA28_9PROT</name>
<dbReference type="EMBL" id="BAAADD010000011">
    <property type="protein sequence ID" value="GAA0584358.1"/>
    <property type="molecule type" value="Genomic_DNA"/>
</dbReference>
<comment type="caution">
    <text evidence="2">The sequence shown here is derived from an EMBL/GenBank/DDBJ whole genome shotgun (WGS) entry which is preliminary data.</text>
</comment>
<dbReference type="InterPro" id="IPR051200">
    <property type="entry name" value="Host-pathogen_enzymatic-act"/>
</dbReference>
<sequence>MRIAKCLAFTALVAFALSPSFAQSLSYRVVKEVALDAPDRWDYVSYDAAQDRVFVAHSDRVTVVDNKTGTVVGHVLGTNGGSHGIAFANGKGYTDDGKAGTVLVFDLKTLKVLKTIKAEPDADGIVYDPVSGHILVIDGDSAKITAIDPRTDTVVATVDAGGGLEFGVSGENGKFYVDGAEKGEIVRIDVKTNKADAHWPMKGCIKPHGLAIDRAAMRLFASCANKVMTVVDAANGTLLASLPIGEGTDFAVFDPVRKWAFSANRDGTLSVIAEKDANTFVALPPVKTAYGARTMAIDPKTGRLFLVTGDFEENPSAADMRHRYTLKPGSAKLLMLDPAAP</sequence>
<dbReference type="Gene3D" id="2.130.10.10">
    <property type="entry name" value="YVTN repeat-like/Quinoprotein amine dehydrogenase"/>
    <property type="match status" value="2"/>
</dbReference>
<gene>
    <name evidence="2" type="ORF">GCM10008942_36590</name>
</gene>
<dbReference type="Proteomes" id="UP001499951">
    <property type="component" value="Unassembled WGS sequence"/>
</dbReference>
<keyword evidence="3" id="KW-1185">Reference proteome</keyword>